<comment type="function">
    <text evidence="9">Plasma membrane transporter mediating the uptake by cells of the water soluble vitamin B2/riboflavin that plays a key role in biochemical oxidation-reduction reactions of the carbohydrate, lipid, and amino acid metabolism.</text>
</comment>
<evidence type="ECO:0000256" key="9">
    <source>
        <dbReference type="RuleBase" id="RU368035"/>
    </source>
</evidence>
<evidence type="ECO:0000256" key="5">
    <source>
        <dbReference type="ARBA" id="ARBA00022475"/>
    </source>
</evidence>
<comment type="similarity">
    <text evidence="3 9">Belongs to the riboflavin transporter family.</text>
</comment>
<evidence type="ECO:0000256" key="2">
    <source>
        <dbReference type="ARBA" id="ARBA00004651"/>
    </source>
</evidence>
<dbReference type="PANTHER" id="PTHR12929:SF1">
    <property type="entry name" value="SOLUTE CARRIER FAMILY 52, RIBOFLAVIN TRANSPORTER, MEMBER 2"/>
    <property type="match status" value="1"/>
</dbReference>
<keyword evidence="7 9" id="KW-1133">Transmembrane helix</keyword>
<feature type="transmembrane region" description="Helical" evidence="9">
    <location>
        <begin position="77"/>
        <end position="98"/>
    </location>
</feature>
<dbReference type="OrthoDB" id="9995836at2759"/>
<dbReference type="EMBL" id="BEZZ01000955">
    <property type="protein sequence ID" value="GCC37178.1"/>
    <property type="molecule type" value="Genomic_DNA"/>
</dbReference>
<evidence type="ECO:0000256" key="7">
    <source>
        <dbReference type="ARBA" id="ARBA00022989"/>
    </source>
</evidence>
<comment type="caution">
    <text evidence="10">The sequence shown here is derived from an EMBL/GenBank/DDBJ whole genome shotgun (WGS) entry which is preliminary data.</text>
</comment>
<evidence type="ECO:0000256" key="4">
    <source>
        <dbReference type="ARBA" id="ARBA00022448"/>
    </source>
</evidence>
<feature type="transmembrane region" description="Helical" evidence="9">
    <location>
        <begin position="411"/>
        <end position="434"/>
    </location>
</feature>
<dbReference type="InterPro" id="IPR009357">
    <property type="entry name" value="Riboflavin_transptr"/>
</dbReference>
<feature type="transmembrane region" description="Helical" evidence="9">
    <location>
        <begin position="110"/>
        <end position="130"/>
    </location>
</feature>
<gene>
    <name evidence="10" type="ORF">chiPu_0015679</name>
</gene>
<dbReference type="OMA" id="SWVLCMG"/>
<name>A0A401T3H1_CHIPU</name>
<accession>A0A401T3H1</accession>
<feature type="transmembrane region" description="Helical" evidence="9">
    <location>
        <begin position="142"/>
        <end position="166"/>
    </location>
</feature>
<feature type="transmembrane region" description="Helical" evidence="9">
    <location>
        <begin position="375"/>
        <end position="399"/>
    </location>
</feature>
<evidence type="ECO:0000313" key="11">
    <source>
        <dbReference type="Proteomes" id="UP000287033"/>
    </source>
</evidence>
<comment type="subcellular location">
    <subcellularLocation>
        <location evidence="2 9">Cell membrane</location>
        <topology evidence="2 9">Multi-pass membrane protein</topology>
    </subcellularLocation>
</comment>
<keyword evidence="6 9" id="KW-0812">Transmembrane</keyword>
<feature type="transmembrane region" description="Helical" evidence="9">
    <location>
        <begin position="40"/>
        <end position="57"/>
    </location>
</feature>
<feature type="transmembrane region" description="Helical" evidence="9">
    <location>
        <begin position="178"/>
        <end position="198"/>
    </location>
</feature>
<dbReference type="GO" id="GO:0032217">
    <property type="term" value="F:riboflavin transmembrane transporter activity"/>
    <property type="evidence" value="ECO:0007669"/>
    <property type="project" value="UniProtKB-UniRule"/>
</dbReference>
<proteinExistence type="inferred from homology"/>
<protein>
    <recommendedName>
        <fullName evidence="9">Riboflavin transporter</fullName>
    </recommendedName>
</protein>
<feature type="transmembrane region" description="Helical" evidence="9">
    <location>
        <begin position="229"/>
        <end position="248"/>
    </location>
</feature>
<dbReference type="Pfam" id="PF06237">
    <property type="entry name" value="SLC52_ribofla_tr"/>
    <property type="match status" value="1"/>
</dbReference>
<evidence type="ECO:0000256" key="8">
    <source>
        <dbReference type="ARBA" id="ARBA00023136"/>
    </source>
</evidence>
<keyword evidence="5 9" id="KW-1003">Cell membrane</keyword>
<dbReference type="STRING" id="137246.A0A401T3H1"/>
<dbReference type="GO" id="GO:0005886">
    <property type="term" value="C:plasma membrane"/>
    <property type="evidence" value="ECO:0007669"/>
    <property type="project" value="UniProtKB-SubCell"/>
</dbReference>
<feature type="transmembrane region" description="Helical" evidence="9">
    <location>
        <begin position="319"/>
        <end position="342"/>
    </location>
</feature>
<evidence type="ECO:0000256" key="6">
    <source>
        <dbReference type="ARBA" id="ARBA00022692"/>
    </source>
</evidence>
<evidence type="ECO:0000256" key="1">
    <source>
        <dbReference type="ARBA" id="ARBA00000215"/>
    </source>
</evidence>
<keyword evidence="4 9" id="KW-0813">Transport</keyword>
<feature type="transmembrane region" description="Helical" evidence="9">
    <location>
        <begin position="287"/>
        <end position="307"/>
    </location>
</feature>
<feature type="transmembrane region" description="Helical" evidence="9">
    <location>
        <begin position="349"/>
        <end position="369"/>
    </location>
</feature>
<reference evidence="10 11" key="1">
    <citation type="journal article" date="2018" name="Nat. Ecol. Evol.">
        <title>Shark genomes provide insights into elasmobranch evolution and the origin of vertebrates.</title>
        <authorList>
            <person name="Hara Y"/>
            <person name="Yamaguchi K"/>
            <person name="Onimaru K"/>
            <person name="Kadota M"/>
            <person name="Koyanagi M"/>
            <person name="Keeley SD"/>
            <person name="Tatsumi K"/>
            <person name="Tanaka K"/>
            <person name="Motone F"/>
            <person name="Kageyama Y"/>
            <person name="Nozu R"/>
            <person name="Adachi N"/>
            <person name="Nishimura O"/>
            <person name="Nakagawa R"/>
            <person name="Tanegashima C"/>
            <person name="Kiyatake I"/>
            <person name="Matsumoto R"/>
            <person name="Murakumo K"/>
            <person name="Nishida K"/>
            <person name="Terakita A"/>
            <person name="Kuratani S"/>
            <person name="Sato K"/>
            <person name="Hyodo S Kuraku.S."/>
        </authorList>
    </citation>
    <scope>NUCLEOTIDE SEQUENCE [LARGE SCALE GENOMIC DNA]</scope>
</reference>
<evidence type="ECO:0000256" key="3">
    <source>
        <dbReference type="ARBA" id="ARBA00006366"/>
    </source>
</evidence>
<dbReference type="Proteomes" id="UP000287033">
    <property type="component" value="Unassembled WGS sequence"/>
</dbReference>
<dbReference type="AlphaFoldDB" id="A0A401T3H1"/>
<sequence>MSVGNRVCLNDLSTDHEKYSIPGIGARHHTMPTQEFRNTLFTHLLVAMFGMGSWVAVNSLWVELPVITKILPEAWNLPAYLTVLIAFSNVGPLLVTLAHRFSPGLLNEHCLIYSIQALGVISSVALALTWDRIVLIGGERHSVAFLTLAFALAFVCCTSNVTFLPFMFRLSSKYIKTFFVGQGFSAFFPCVAALVQGVGQLECRNSSAANGSQSLQPHYLEENFTAGTFFWLLMGLMSISLLSFAGLARKSNSKQHTTHNGKELCQLTTESEPTSKTPAPFCTTRNAYLLILLAVSNALTNGVLPSIQTYSCLPYGSTTFHLAVVLGNLSNPLACFIAMFVHSRSSIRLGVLAFLGLLCGVYILTLAAFSPCPLLLGSSMGVVLVVSAWMLFTGLFSYVKVVIGSILHEAGHLALVWCGASIQIGSLIGALIMFPLVSVYQLFTSGQACVDICGQ</sequence>
<organism evidence="10 11">
    <name type="scientific">Chiloscyllium punctatum</name>
    <name type="common">Brownbanded bambooshark</name>
    <name type="synonym">Hemiscyllium punctatum</name>
    <dbReference type="NCBI Taxonomy" id="137246"/>
    <lineage>
        <taxon>Eukaryota</taxon>
        <taxon>Metazoa</taxon>
        <taxon>Chordata</taxon>
        <taxon>Craniata</taxon>
        <taxon>Vertebrata</taxon>
        <taxon>Chondrichthyes</taxon>
        <taxon>Elasmobranchii</taxon>
        <taxon>Galeomorphii</taxon>
        <taxon>Galeoidea</taxon>
        <taxon>Orectolobiformes</taxon>
        <taxon>Hemiscylliidae</taxon>
        <taxon>Chiloscyllium</taxon>
    </lineage>
</organism>
<evidence type="ECO:0000313" key="10">
    <source>
        <dbReference type="EMBL" id="GCC37178.1"/>
    </source>
</evidence>
<keyword evidence="11" id="KW-1185">Reference proteome</keyword>
<dbReference type="PANTHER" id="PTHR12929">
    <property type="entry name" value="SOLUTE CARRIER FAMILY 52"/>
    <property type="match status" value="1"/>
</dbReference>
<keyword evidence="8 9" id="KW-0472">Membrane</keyword>
<comment type="catalytic activity">
    <reaction evidence="1 9">
        <text>riboflavin(in) = riboflavin(out)</text>
        <dbReference type="Rhea" id="RHEA:35015"/>
        <dbReference type="ChEBI" id="CHEBI:57986"/>
    </reaction>
</comment>